<dbReference type="PANTHER" id="PTHR38436:SF1">
    <property type="entry name" value="ESTER CYCLASE"/>
    <property type="match status" value="1"/>
</dbReference>
<dbReference type="InterPro" id="IPR009959">
    <property type="entry name" value="Cyclase_SnoaL-like"/>
</dbReference>
<proteinExistence type="predicted"/>
<gene>
    <name evidence="1" type="ORF">RADP37_04940</name>
</gene>
<dbReference type="RefSeq" id="WP_265545055.1">
    <property type="nucleotide sequence ID" value="NZ_CP025061.1"/>
</dbReference>
<sequence>MTNEDIARQTIEVIWCRGEVDRIPEFYTEDFHAHQPNIRLNWTGIPGRPTWVGHEGLRNIVTWIKSVCPDYHEAPQLVVGSGDMVAMRMINTGTHTGRAVGRFQPSGKSFEAVDTMFVRMVGGRIAEQWGLFDQHAVCVQLGFIEPSELVIYG</sequence>
<protein>
    <submittedName>
        <fullName evidence="1">Methyl ester cyclase</fullName>
    </submittedName>
</protein>
<dbReference type="AlphaFoldDB" id="A0A4Y1N0K3"/>
<dbReference type="PANTHER" id="PTHR38436">
    <property type="entry name" value="POLYKETIDE CYCLASE SNOAL-LIKE DOMAIN"/>
    <property type="match status" value="1"/>
</dbReference>
<dbReference type="Gene3D" id="3.10.450.50">
    <property type="match status" value="1"/>
</dbReference>
<name>A0A4Y1N0K3_9PROT</name>
<evidence type="ECO:0000313" key="1">
    <source>
        <dbReference type="EMBL" id="AWV23389.1"/>
    </source>
</evidence>
<reference evidence="1" key="1">
    <citation type="submission" date="2017-12" db="EMBL/GenBank/DDBJ databases">
        <authorList>
            <person name="Martens C."/>
            <person name="Dahlstrom E."/>
            <person name="Barbian K."/>
            <person name="Sykora L."/>
            <person name="Ricklefs S."/>
            <person name="Bruno D."/>
            <person name="Anzick I."/>
            <person name="Myles I."/>
            <person name="Datta S.K."/>
        </authorList>
    </citation>
    <scope>NUCLEOTIDE SEQUENCE</scope>
    <source>
        <strain evidence="1">AD2</strain>
    </source>
</reference>
<accession>A0A4Y1N0K3</accession>
<dbReference type="SUPFAM" id="SSF54427">
    <property type="entry name" value="NTF2-like"/>
    <property type="match status" value="1"/>
</dbReference>
<dbReference type="GO" id="GO:0030638">
    <property type="term" value="P:polyketide metabolic process"/>
    <property type="evidence" value="ECO:0007669"/>
    <property type="project" value="InterPro"/>
</dbReference>
<organism evidence="1">
    <name type="scientific">Roseomonas mucosa</name>
    <dbReference type="NCBI Taxonomy" id="207340"/>
    <lineage>
        <taxon>Bacteria</taxon>
        <taxon>Pseudomonadati</taxon>
        <taxon>Pseudomonadota</taxon>
        <taxon>Alphaproteobacteria</taxon>
        <taxon>Acetobacterales</taxon>
        <taxon>Roseomonadaceae</taxon>
        <taxon>Roseomonas</taxon>
    </lineage>
</organism>
<dbReference type="EMBL" id="CP025189">
    <property type="protein sequence ID" value="AWV23389.1"/>
    <property type="molecule type" value="Genomic_DNA"/>
</dbReference>
<dbReference type="InterPro" id="IPR032710">
    <property type="entry name" value="NTF2-like_dom_sf"/>
</dbReference>
<dbReference type="Pfam" id="PF07366">
    <property type="entry name" value="SnoaL"/>
    <property type="match status" value="1"/>
</dbReference>